<evidence type="ECO:0000313" key="3">
    <source>
        <dbReference type="EMBL" id="CAG6713696.1"/>
    </source>
</evidence>
<keyword evidence="2" id="KW-0732">Signal</keyword>
<evidence type="ECO:0000256" key="2">
    <source>
        <dbReference type="SAM" id="SignalP"/>
    </source>
</evidence>
<evidence type="ECO:0000256" key="1">
    <source>
        <dbReference type="SAM" id="Phobius"/>
    </source>
</evidence>
<reference evidence="3" key="1">
    <citation type="submission" date="2021-05" db="EMBL/GenBank/DDBJ databases">
        <authorList>
            <person name="Alioto T."/>
            <person name="Alioto T."/>
            <person name="Gomez Garrido J."/>
        </authorList>
    </citation>
    <scope>NUCLEOTIDE SEQUENCE</scope>
</reference>
<organism evidence="3">
    <name type="scientific">Cacopsylla melanoneura</name>
    <dbReference type="NCBI Taxonomy" id="428564"/>
    <lineage>
        <taxon>Eukaryota</taxon>
        <taxon>Metazoa</taxon>
        <taxon>Ecdysozoa</taxon>
        <taxon>Arthropoda</taxon>
        <taxon>Hexapoda</taxon>
        <taxon>Insecta</taxon>
        <taxon>Pterygota</taxon>
        <taxon>Neoptera</taxon>
        <taxon>Paraneoptera</taxon>
        <taxon>Hemiptera</taxon>
        <taxon>Sternorrhyncha</taxon>
        <taxon>Psylloidea</taxon>
        <taxon>Psyllidae</taxon>
        <taxon>Psyllinae</taxon>
        <taxon>Cacopsylla</taxon>
    </lineage>
</organism>
<keyword evidence="1" id="KW-0812">Transmembrane</keyword>
<keyword evidence="1" id="KW-0472">Membrane</keyword>
<dbReference type="AlphaFoldDB" id="A0A8D8V1S3"/>
<protein>
    <submittedName>
        <fullName evidence="3">Uncharacterized protein</fullName>
    </submittedName>
</protein>
<feature type="transmembrane region" description="Helical" evidence="1">
    <location>
        <begin position="43"/>
        <end position="64"/>
    </location>
</feature>
<feature type="signal peptide" evidence="2">
    <location>
        <begin position="1"/>
        <end position="17"/>
    </location>
</feature>
<name>A0A8D8V1S3_9HEMI</name>
<dbReference type="EMBL" id="HBUF01350898">
    <property type="protein sequence ID" value="CAG6713696.1"/>
    <property type="molecule type" value="Transcribed_RNA"/>
</dbReference>
<keyword evidence="1" id="KW-1133">Transmembrane helix</keyword>
<sequence length="109" mass="12781">MLILLSVSLYFCPASVAESAPCLSFLSFDFSQKGKMKPKGLRPYLILHLTLYQFYFSIVIYDLLILNNYFMKYVVTIFLLLYKFDHDFILTRIKVSTCHNRIFTKSDQG</sequence>
<proteinExistence type="predicted"/>
<feature type="chain" id="PRO_5034985754" evidence="2">
    <location>
        <begin position="18"/>
        <end position="109"/>
    </location>
</feature>
<accession>A0A8D8V1S3</accession>